<evidence type="ECO:0000256" key="1">
    <source>
        <dbReference type="ARBA" id="ARBA00008618"/>
    </source>
</evidence>
<comment type="similarity">
    <text evidence="1">Belongs to the antirestriction protein family.</text>
</comment>
<name>A0A8F7UBI3_SALER</name>
<evidence type="ECO:0000313" key="2">
    <source>
        <dbReference type="EMBL" id="QXX13393.1"/>
    </source>
</evidence>
<dbReference type="InterPro" id="IPR004914">
    <property type="entry name" value="Antirestrict"/>
</dbReference>
<dbReference type="RefSeq" id="WP_079797106.1">
    <property type="nucleotide sequence ID" value="NZ_CP079839.1"/>
</dbReference>
<organism evidence="2">
    <name type="scientific">Salmonella enterica</name>
    <name type="common">Salmonella choleraesuis</name>
    <dbReference type="NCBI Taxonomy" id="28901"/>
    <lineage>
        <taxon>Bacteria</taxon>
        <taxon>Pseudomonadati</taxon>
        <taxon>Pseudomonadota</taxon>
        <taxon>Gammaproteobacteria</taxon>
        <taxon>Enterobacterales</taxon>
        <taxon>Enterobacteriaceae</taxon>
        <taxon>Salmonella</taxon>
    </lineage>
</organism>
<dbReference type="AlphaFoldDB" id="A0A8F7UBI3"/>
<proteinExistence type="inferred from homology"/>
<gene>
    <name evidence="2" type="ORF">JMJ87_08925</name>
</gene>
<sequence>MSMKVLCPSTPATAITATTLSDEQRINFWPRYFRNVRQWVFLEPQVFAWLDLWSTDYQGGGWDLHTLSNGGAFLTPPVLESYTLFNEHNGNEAQLSTEATGIAVCLMAWSHHACRTGCQAISEHYYRLRNYALAHPESNGILRIID</sequence>
<dbReference type="Gene3D" id="3.30.70.3580">
    <property type="entry name" value="Antirestriction protein"/>
    <property type="match status" value="1"/>
</dbReference>
<dbReference type="EMBL" id="CP079839">
    <property type="protein sequence ID" value="QXX13393.1"/>
    <property type="molecule type" value="Genomic_DNA"/>
</dbReference>
<protein>
    <submittedName>
        <fullName evidence="2">Antirestriction protein</fullName>
    </submittedName>
</protein>
<accession>A0A8F7UBI3</accession>
<dbReference type="InterPro" id="IPR042297">
    <property type="entry name" value="Antirestriction_sf"/>
</dbReference>
<dbReference type="Pfam" id="PF03230">
    <property type="entry name" value="Antirestrict"/>
    <property type="match status" value="1"/>
</dbReference>
<reference evidence="2" key="1">
    <citation type="submission" date="2021-07" db="EMBL/GenBank/DDBJ databases">
        <title>Whole-Genome Sequences of non-enterica strains of Salmonella enterica isolated from poultry houses.</title>
        <authorList>
            <person name="Lamas A."/>
            <person name="Regal P."/>
            <person name="Miranda J.M."/>
            <person name="Vazquez B."/>
            <person name="Cepeda A."/>
            <person name="Franco C.M."/>
        </authorList>
    </citation>
    <scope>NUCLEOTIDE SEQUENCE</scope>
    <source>
        <strain evidence="2">LHICA_E3</strain>
    </source>
</reference>